<dbReference type="AlphaFoldDB" id="V6LZ42"/>
<accession>V6LZ42</accession>
<dbReference type="EMBL" id="KI545949">
    <property type="protein sequence ID" value="EST49548.1"/>
    <property type="molecule type" value="Genomic_DNA"/>
</dbReference>
<dbReference type="VEuPathDB" id="GiardiaDB:SS50377_20701"/>
<evidence type="ECO:0000313" key="2">
    <source>
        <dbReference type="EMBL" id="KAH0577349.1"/>
    </source>
</evidence>
<keyword evidence="3" id="KW-1185">Reference proteome</keyword>
<evidence type="ECO:0000313" key="1">
    <source>
        <dbReference type="EMBL" id="EST49548.1"/>
    </source>
</evidence>
<organism evidence="1">
    <name type="scientific">Spironucleus salmonicida</name>
    <dbReference type="NCBI Taxonomy" id="348837"/>
    <lineage>
        <taxon>Eukaryota</taxon>
        <taxon>Metamonada</taxon>
        <taxon>Diplomonadida</taxon>
        <taxon>Hexamitidae</taxon>
        <taxon>Hexamitinae</taxon>
        <taxon>Spironucleus</taxon>
    </lineage>
</organism>
<protein>
    <submittedName>
        <fullName evidence="1">Uncharacterized protein</fullName>
    </submittedName>
</protein>
<dbReference type="EMBL" id="AUWU02000001">
    <property type="protein sequence ID" value="KAH0577349.1"/>
    <property type="molecule type" value="Genomic_DNA"/>
</dbReference>
<name>V6LZ42_9EUKA</name>
<reference evidence="1 2" key="1">
    <citation type="journal article" date="2014" name="PLoS Genet.">
        <title>The Genome of Spironucleus salmonicida Highlights a Fish Pathogen Adapted to Fluctuating Environments.</title>
        <authorList>
            <person name="Xu F."/>
            <person name="Jerlstrom-Hultqvist J."/>
            <person name="Einarsson E."/>
            <person name="Astvaldsson A."/>
            <person name="Svard S.G."/>
            <person name="Andersson J.O."/>
        </authorList>
    </citation>
    <scope>NUCLEOTIDE SEQUENCE</scope>
    <source>
        <strain evidence="2">ATCC 50377</strain>
    </source>
</reference>
<sequence>MTNQSQIQQNIDDLIIKQNQLIIQLDEAHPPILKSQKAQKETAFQKIMHIMQHVPDYTDRTNQLKARLKNLEDRTLKLKYAMLK</sequence>
<dbReference type="Proteomes" id="UP000018208">
    <property type="component" value="Unassembled WGS sequence"/>
</dbReference>
<proteinExistence type="predicted"/>
<evidence type="ECO:0000313" key="3">
    <source>
        <dbReference type="Proteomes" id="UP000018208"/>
    </source>
</evidence>
<reference evidence="2" key="2">
    <citation type="submission" date="2020-12" db="EMBL/GenBank/DDBJ databases">
        <title>New Spironucleus salmonicida genome in near-complete chromosomes.</title>
        <authorList>
            <person name="Xu F."/>
            <person name="Kurt Z."/>
            <person name="Jimenez-Gonzalez A."/>
            <person name="Astvaldsson A."/>
            <person name="Andersson J.O."/>
            <person name="Svard S.G."/>
        </authorList>
    </citation>
    <scope>NUCLEOTIDE SEQUENCE</scope>
    <source>
        <strain evidence="2">ATCC 50377</strain>
    </source>
</reference>
<gene>
    <name evidence="1" type="ORF">SS50377_10157</name>
    <name evidence="2" type="ORF">SS50377_20701</name>
</gene>